<dbReference type="PROSITE" id="PS51257">
    <property type="entry name" value="PROKAR_LIPOPROTEIN"/>
    <property type="match status" value="1"/>
</dbReference>
<protein>
    <submittedName>
        <fullName evidence="1">Uncharacterized protein</fullName>
    </submittedName>
</protein>
<evidence type="ECO:0000313" key="1">
    <source>
        <dbReference type="EMBL" id="VXD07063.1"/>
    </source>
</evidence>
<accession>A0A654DWT7</accession>
<dbReference type="AlphaFoldDB" id="A0A654DWT7"/>
<gene>
    <name evidence="1" type="ORF">SPHINGO8BC_80013</name>
</gene>
<reference evidence="1 2" key="1">
    <citation type="submission" date="2019-10" db="EMBL/GenBank/DDBJ databases">
        <authorList>
            <person name="Karimi E."/>
        </authorList>
    </citation>
    <scope>NUCLEOTIDE SEQUENCE [LARGE SCALE GENOMIC DNA]</scope>
    <source>
        <strain evidence="1">Sphingobacterium sp. 8BC</strain>
    </source>
</reference>
<organism evidence="1 2">
    <name type="scientific">Sphingobacterium multivorum</name>
    <dbReference type="NCBI Taxonomy" id="28454"/>
    <lineage>
        <taxon>Bacteria</taxon>
        <taxon>Pseudomonadati</taxon>
        <taxon>Bacteroidota</taxon>
        <taxon>Sphingobacteriia</taxon>
        <taxon>Sphingobacteriales</taxon>
        <taxon>Sphingobacteriaceae</taxon>
        <taxon>Sphingobacterium</taxon>
    </lineage>
</organism>
<proteinExistence type="predicted"/>
<evidence type="ECO:0000313" key="2">
    <source>
        <dbReference type="Proteomes" id="UP000432350"/>
    </source>
</evidence>
<name>A0A654DWT7_SPHMU</name>
<dbReference type="Proteomes" id="UP000432350">
    <property type="component" value="Unassembled WGS sequence"/>
</dbReference>
<sequence>MKSHFFTRNFIWLLILLFIVVSCQKDSSQVLDNENKPTLADIKEFYAKEGIFKKINPNDNLPIQWEPLWDEVTVRKANDSVEYMFIPLHPFLKEDKKKITFEKGGKTYLLVKNGKEFYKGFFFNDTKEEITDLRSFTGKMLFTNLKSNAANLIKYRNGSPYFEGDENVQKKRASSTKMAWEQNCNYQTVDCIYQSGGYGCGSGITIYHSRDCSYPSFCAGYGWSLIDSRDEYVCENVWVPDAPGTGDGGGGSDGSDIANFNAKIDDTNLPDCMKGVSDTLKMLNGNSVADIIKKFSGEIPGYNLKFTTENFSDPMKVAGTNRNNNTGEIIIAFNTNPLVIGNVSDLAFATTMLHESIHAYLTAFFYDDPTAATMTYPQLFEKYTKKKAFSNGAQHETIARDFITDLAASIKNYGELKGYHLDKQIYDDIAWKGLLETDAFKNLSDVDKSRITDRIMAEQYDTRKDKGVTQKGVRMGC</sequence>
<dbReference type="EMBL" id="CABWMV010000027">
    <property type="protein sequence ID" value="VXD07063.1"/>
    <property type="molecule type" value="Genomic_DNA"/>
</dbReference>